<dbReference type="STRING" id="197461.A3843_14830"/>
<feature type="transmembrane region" description="Helical" evidence="5">
    <location>
        <begin position="113"/>
        <end position="138"/>
    </location>
</feature>
<keyword evidence="2 5" id="KW-0812">Transmembrane</keyword>
<dbReference type="EMBL" id="LVVZ01000022">
    <property type="protein sequence ID" value="OKL43016.1"/>
    <property type="molecule type" value="Genomic_DNA"/>
</dbReference>
<dbReference type="RefSeq" id="WP_028482805.1">
    <property type="nucleotide sequence ID" value="NZ_LVVZ01000022.1"/>
</dbReference>
<feature type="transmembrane region" description="Helical" evidence="5">
    <location>
        <begin position="76"/>
        <end position="93"/>
    </location>
</feature>
<dbReference type="InterPro" id="IPR009915">
    <property type="entry name" value="NnrU_dom"/>
</dbReference>
<organism evidence="7 8">
    <name type="scientific">Pseudovibrio exalbescens</name>
    <dbReference type="NCBI Taxonomy" id="197461"/>
    <lineage>
        <taxon>Bacteria</taxon>
        <taxon>Pseudomonadati</taxon>
        <taxon>Pseudomonadota</taxon>
        <taxon>Alphaproteobacteria</taxon>
        <taxon>Hyphomicrobiales</taxon>
        <taxon>Stappiaceae</taxon>
        <taxon>Pseudovibrio</taxon>
    </lineage>
</organism>
<reference evidence="7 8" key="1">
    <citation type="submission" date="2016-03" db="EMBL/GenBank/DDBJ databases">
        <title>Genome sequence of Nesiotobacter sp. nov., a moderately halophilic alphaproteobacterium isolated from the Yellow Sea, China.</title>
        <authorList>
            <person name="Zhang G."/>
            <person name="Zhang R."/>
        </authorList>
    </citation>
    <scope>NUCLEOTIDE SEQUENCE [LARGE SCALE GENOMIC DNA]</scope>
    <source>
        <strain evidence="7 8">WB1-6</strain>
    </source>
</reference>
<dbReference type="GO" id="GO:0016020">
    <property type="term" value="C:membrane"/>
    <property type="evidence" value="ECO:0007669"/>
    <property type="project" value="UniProtKB-SubCell"/>
</dbReference>
<dbReference type="AlphaFoldDB" id="A0A1U7JE33"/>
<evidence type="ECO:0000256" key="2">
    <source>
        <dbReference type="ARBA" id="ARBA00022692"/>
    </source>
</evidence>
<keyword evidence="3 5" id="KW-1133">Transmembrane helix</keyword>
<dbReference type="Proteomes" id="UP000185783">
    <property type="component" value="Unassembled WGS sequence"/>
</dbReference>
<evidence type="ECO:0000256" key="5">
    <source>
        <dbReference type="SAM" id="Phobius"/>
    </source>
</evidence>
<proteinExistence type="predicted"/>
<evidence type="ECO:0000256" key="3">
    <source>
        <dbReference type="ARBA" id="ARBA00022989"/>
    </source>
</evidence>
<feature type="transmembrane region" description="Helical" evidence="5">
    <location>
        <begin position="166"/>
        <end position="184"/>
    </location>
</feature>
<evidence type="ECO:0000256" key="4">
    <source>
        <dbReference type="ARBA" id="ARBA00023136"/>
    </source>
</evidence>
<evidence type="ECO:0000256" key="1">
    <source>
        <dbReference type="ARBA" id="ARBA00004141"/>
    </source>
</evidence>
<name>A0A1U7JE33_9HYPH</name>
<dbReference type="Pfam" id="PF07298">
    <property type="entry name" value="NnrU"/>
    <property type="match status" value="1"/>
</dbReference>
<feature type="transmembrane region" description="Helical" evidence="5">
    <location>
        <begin position="37"/>
        <end position="55"/>
    </location>
</feature>
<evidence type="ECO:0000313" key="8">
    <source>
        <dbReference type="Proteomes" id="UP000185783"/>
    </source>
</evidence>
<comment type="subcellular location">
    <subcellularLocation>
        <location evidence="1">Membrane</location>
        <topology evidence="1">Multi-pass membrane protein</topology>
    </subcellularLocation>
</comment>
<evidence type="ECO:0000259" key="6">
    <source>
        <dbReference type="Pfam" id="PF07298"/>
    </source>
</evidence>
<feature type="domain" description="NnrU" evidence="6">
    <location>
        <begin position="3"/>
        <end position="191"/>
    </location>
</feature>
<keyword evidence="4 5" id="KW-0472">Membrane</keyword>
<keyword evidence="8" id="KW-1185">Reference proteome</keyword>
<evidence type="ECO:0000313" key="7">
    <source>
        <dbReference type="EMBL" id="OKL43016.1"/>
    </source>
</evidence>
<gene>
    <name evidence="7" type="ORF">A3843_14830</name>
</gene>
<protein>
    <submittedName>
        <fullName evidence="7">NnrU family protein</fullName>
    </submittedName>
</protein>
<accession>A0A1U7JE33</accession>
<comment type="caution">
    <text evidence="7">The sequence shown here is derived from an EMBL/GenBank/DDBJ whole genome shotgun (WGS) entry which is preliminary data.</text>
</comment>
<sequence length="194" mass="21220">MILLILGLIVFLGIHSLPAFAGPHDSMKAKLGENGFKMLFSVISAVGIVLIVYGYGQARFAGYMPIYTPPIWMSHLVLLLMVPVFVLLAAAYLPGHIKKRTKHPMILSVKIWAFAHLLANGEPQSLLLFLGFLAWGVFDRISLKRRDVAAGGPVAVDMSHAVRNDAIALIIGLGIYVLFVWKLHEIIIGVPVIS</sequence>